<sequence length="83" mass="9432">MDNRGGCCSGPVFVPVIKLGEPEESENYESFVQDGITVYVPKTIMTEENKDVKIKLRNILGHKSLIVNGVLAYKQKTWQKKKY</sequence>
<keyword evidence="2" id="KW-1185">Reference proteome</keyword>
<organism evidence="1 2">
    <name type="scientific">Clostridium aciditolerans</name>
    <dbReference type="NCBI Taxonomy" id="339861"/>
    <lineage>
        <taxon>Bacteria</taxon>
        <taxon>Bacillati</taxon>
        <taxon>Bacillota</taxon>
        <taxon>Clostridia</taxon>
        <taxon>Eubacteriales</taxon>
        <taxon>Clostridiaceae</taxon>
        <taxon>Clostridium</taxon>
    </lineage>
</organism>
<dbReference type="Proteomes" id="UP000622687">
    <property type="component" value="Unassembled WGS sequence"/>
</dbReference>
<dbReference type="EMBL" id="JAEEGB010000041">
    <property type="protein sequence ID" value="MBI6875307.1"/>
    <property type="molecule type" value="Genomic_DNA"/>
</dbReference>
<name>A0A934M5I3_9CLOT</name>
<dbReference type="InterPro" id="IPR049744">
    <property type="entry name" value="CC/Se_fam"/>
</dbReference>
<reference evidence="1" key="1">
    <citation type="submission" date="2020-12" db="EMBL/GenBank/DDBJ databases">
        <title>Clostridium thailandense sp. nov., a novel acetogenic bacterium isolated from peat land soil in Thailand.</title>
        <authorList>
            <person name="Chaikitkaew S."/>
            <person name="Birkeland N.K."/>
        </authorList>
    </citation>
    <scope>NUCLEOTIDE SEQUENCE</scope>
    <source>
        <strain evidence="1">DSM 17425</strain>
    </source>
</reference>
<comment type="caution">
    <text evidence="1">The sequence shown here is derived from an EMBL/GenBank/DDBJ whole genome shotgun (WGS) entry which is preliminary data.</text>
</comment>
<proteinExistence type="predicted"/>
<dbReference type="NCBIfam" id="NF041239">
    <property type="entry name" value="Moor_selen_rel"/>
    <property type="match status" value="1"/>
</dbReference>
<evidence type="ECO:0000313" key="2">
    <source>
        <dbReference type="Proteomes" id="UP000622687"/>
    </source>
</evidence>
<gene>
    <name evidence="1" type="ORF">I6U51_21780</name>
</gene>
<dbReference type="AlphaFoldDB" id="A0A934M5I3"/>
<accession>A0A934M5I3</accession>
<evidence type="ECO:0000313" key="1">
    <source>
        <dbReference type="EMBL" id="MBI6875307.1"/>
    </source>
</evidence>
<protein>
    <submittedName>
        <fullName evidence="1">Uncharacterized protein</fullName>
    </submittedName>
</protein>